<organism evidence="14">
    <name type="scientific">Platambus maculatus</name>
    <name type="common">Diving beetle</name>
    <name type="synonym">Dytiscus maculatus</name>
    <dbReference type="NCBI Taxonomy" id="156969"/>
    <lineage>
        <taxon>Eukaryota</taxon>
        <taxon>Metazoa</taxon>
        <taxon>Ecdysozoa</taxon>
        <taxon>Arthropoda</taxon>
        <taxon>Hexapoda</taxon>
        <taxon>Insecta</taxon>
        <taxon>Pterygota</taxon>
        <taxon>Neoptera</taxon>
        <taxon>Endopterygota</taxon>
        <taxon>Coleoptera</taxon>
        <taxon>Adephaga</taxon>
        <taxon>Dytiscoidea</taxon>
        <taxon>Dytiscidae</taxon>
        <taxon>Agabinae</taxon>
        <taxon>Agabini</taxon>
        <taxon>Platambus</taxon>
    </lineage>
</organism>
<dbReference type="AlphaFoldDB" id="A0A7G7CEI4"/>
<name>A0A7G7CEI4_PLAMC</name>
<evidence type="ECO:0000256" key="11">
    <source>
        <dbReference type="ARBA" id="ARBA00023136"/>
    </source>
</evidence>
<dbReference type="GO" id="GO:0015078">
    <property type="term" value="F:proton transmembrane transporter activity"/>
    <property type="evidence" value="ECO:0007669"/>
    <property type="project" value="InterPro"/>
</dbReference>
<reference evidence="14" key="1">
    <citation type="submission" date="2020-04" db="EMBL/GenBank/DDBJ databases">
        <title>DNAmark Project.</title>
        <authorList>
            <person name="Leerhoei F."/>
        </authorList>
    </citation>
    <scope>NUCLEOTIDE SEQUENCE</scope>
    <source>
        <strain evidence="14">DM1214</strain>
    </source>
</reference>
<comment type="subcellular location">
    <subcellularLocation>
        <location evidence="1 12">Mitochondrion membrane</location>
        <topology evidence="1 12">Single-pass membrane protein</topology>
    </subcellularLocation>
</comment>
<evidence type="ECO:0000256" key="4">
    <source>
        <dbReference type="ARBA" id="ARBA00022448"/>
    </source>
</evidence>
<keyword evidence="4 12" id="KW-0813">Transport</keyword>
<evidence type="ECO:0000313" key="14">
    <source>
        <dbReference type="EMBL" id="QNE86000.1"/>
    </source>
</evidence>
<evidence type="ECO:0000256" key="7">
    <source>
        <dbReference type="ARBA" id="ARBA00022781"/>
    </source>
</evidence>
<dbReference type="Pfam" id="PF00895">
    <property type="entry name" value="ATP-synt_8"/>
    <property type="match status" value="1"/>
</dbReference>
<protein>
    <recommendedName>
        <fullName evidence="12">ATP synthase complex subunit 8</fullName>
    </recommendedName>
</protein>
<dbReference type="InterPro" id="IPR001421">
    <property type="entry name" value="ATP8_metazoa"/>
</dbReference>
<feature type="transmembrane region" description="Helical" evidence="13">
    <location>
        <begin position="12"/>
        <end position="33"/>
    </location>
</feature>
<geneLocation type="mitochondrion" evidence="14"/>
<keyword evidence="9 12" id="KW-0406">Ion transport</keyword>
<keyword evidence="10 12" id="KW-0496">Mitochondrion</keyword>
<keyword evidence="8 13" id="KW-1133">Transmembrane helix</keyword>
<proteinExistence type="inferred from homology"/>
<evidence type="ECO:0000256" key="1">
    <source>
        <dbReference type="ARBA" id="ARBA00004304"/>
    </source>
</evidence>
<evidence type="ECO:0000256" key="9">
    <source>
        <dbReference type="ARBA" id="ARBA00023065"/>
    </source>
</evidence>
<evidence type="ECO:0000256" key="10">
    <source>
        <dbReference type="ARBA" id="ARBA00023128"/>
    </source>
</evidence>
<evidence type="ECO:0000256" key="5">
    <source>
        <dbReference type="ARBA" id="ARBA00022547"/>
    </source>
</evidence>
<evidence type="ECO:0000256" key="6">
    <source>
        <dbReference type="ARBA" id="ARBA00022692"/>
    </source>
</evidence>
<keyword evidence="7 12" id="KW-0375">Hydrogen ion transport</keyword>
<evidence type="ECO:0000256" key="8">
    <source>
        <dbReference type="ARBA" id="ARBA00022989"/>
    </source>
</evidence>
<keyword evidence="11 13" id="KW-0472">Membrane</keyword>
<evidence type="ECO:0000256" key="3">
    <source>
        <dbReference type="ARBA" id="ARBA00011291"/>
    </source>
</evidence>
<sequence length="53" mass="6811">MPQMAPMNWMFLYIFFSMTFMLFNFINYYMFIVNNNMNKINNKFNNKYLNWKW</sequence>
<accession>A0A7G7CEI4</accession>
<dbReference type="GO" id="GO:0015986">
    <property type="term" value="P:proton motive force-driven ATP synthesis"/>
    <property type="evidence" value="ECO:0007669"/>
    <property type="project" value="InterPro"/>
</dbReference>
<gene>
    <name evidence="14" type="primary">ATP8</name>
</gene>
<keyword evidence="5 12" id="KW-0138">CF(0)</keyword>
<keyword evidence="6 12" id="KW-0812">Transmembrane</keyword>
<evidence type="ECO:0000256" key="12">
    <source>
        <dbReference type="RuleBase" id="RU003661"/>
    </source>
</evidence>
<comment type="subunit">
    <text evidence="3">F-type ATPases have 2 components, CF(1) - the catalytic core - and CF(0) - the membrane proton channel.</text>
</comment>
<dbReference type="EMBL" id="MT410853">
    <property type="protein sequence ID" value="QNE86000.1"/>
    <property type="molecule type" value="Genomic_DNA"/>
</dbReference>
<evidence type="ECO:0000256" key="13">
    <source>
        <dbReference type="SAM" id="Phobius"/>
    </source>
</evidence>
<dbReference type="GO" id="GO:0031966">
    <property type="term" value="C:mitochondrial membrane"/>
    <property type="evidence" value="ECO:0007669"/>
    <property type="project" value="UniProtKB-SubCell"/>
</dbReference>
<evidence type="ECO:0000256" key="2">
    <source>
        <dbReference type="ARBA" id="ARBA00008892"/>
    </source>
</evidence>
<comment type="similarity">
    <text evidence="2 12">Belongs to the ATPase protein 8 family.</text>
</comment>
<dbReference type="GO" id="GO:0045259">
    <property type="term" value="C:proton-transporting ATP synthase complex"/>
    <property type="evidence" value="ECO:0007669"/>
    <property type="project" value="UniProtKB-KW"/>
</dbReference>